<feature type="coiled-coil region" evidence="4">
    <location>
        <begin position="38"/>
        <end position="79"/>
    </location>
</feature>
<dbReference type="PRINTS" id="PR00007">
    <property type="entry name" value="COMPLEMNTC1Q"/>
</dbReference>
<keyword evidence="8" id="KW-1185">Reference proteome</keyword>
<dbReference type="InterPro" id="IPR050822">
    <property type="entry name" value="Cerebellin_Synaptic_Org"/>
</dbReference>
<dbReference type="InterPro" id="IPR008983">
    <property type="entry name" value="Tumour_necrosis_fac-like_dom"/>
</dbReference>
<dbReference type="Gene3D" id="2.60.120.40">
    <property type="match status" value="1"/>
</dbReference>
<dbReference type="SMART" id="SM00110">
    <property type="entry name" value="C1Q"/>
    <property type="match status" value="1"/>
</dbReference>
<evidence type="ECO:0000313" key="8">
    <source>
        <dbReference type="Proteomes" id="UP000005408"/>
    </source>
</evidence>
<proteinExistence type="predicted"/>
<protein>
    <recommendedName>
        <fullName evidence="6">C1q domain-containing protein</fullName>
    </recommendedName>
</protein>
<dbReference type="Pfam" id="PF00386">
    <property type="entry name" value="C1q"/>
    <property type="match status" value="1"/>
</dbReference>
<dbReference type="EnsemblMetazoa" id="G8819.1">
    <property type="protein sequence ID" value="G8819.1:cds"/>
    <property type="gene ID" value="G8819"/>
</dbReference>
<dbReference type="SUPFAM" id="SSF49842">
    <property type="entry name" value="TNF-like"/>
    <property type="match status" value="1"/>
</dbReference>
<evidence type="ECO:0000256" key="4">
    <source>
        <dbReference type="SAM" id="Coils"/>
    </source>
</evidence>
<dbReference type="PANTHER" id="PTHR22923">
    <property type="entry name" value="CEREBELLIN-RELATED"/>
    <property type="match status" value="1"/>
</dbReference>
<accession>A0A8W8P0K2</accession>
<feature type="domain" description="C1q" evidence="6">
    <location>
        <begin position="144"/>
        <end position="279"/>
    </location>
</feature>
<dbReference type="PANTHER" id="PTHR22923:SF116">
    <property type="entry name" value="C1Q DOMAIN-CONTAINING PROTEIN"/>
    <property type="match status" value="1"/>
</dbReference>
<evidence type="ECO:0000256" key="2">
    <source>
        <dbReference type="ARBA" id="ARBA00022525"/>
    </source>
</evidence>
<sequence>MSAVMLIVIVFVSLTVSFAQTNDEFLSNNGDIALREMVLELKNAVMHQNERITALEQKCQSLEKKNSESAEEIIALMKKIKIQDLSIEKLNQNFRVCEKTVKKVSKMFYTVGKQRPFRKSQDSIASSIPRTERLLSTQTTVTPNTDSAVAFYAYASQKIPSPSSHFILTFDTIITNAGDSFHHHSGTFITPRTGFYVFTWSFRLQNDSHVSTELVVNNVVKGSVYFDAHPGVGGNSGGTVVVHVNQGDDVFVRTTQFANLGDILSDHIGRTYFAGWLLG</sequence>
<comment type="subcellular location">
    <subcellularLocation>
        <location evidence="1">Secreted</location>
    </subcellularLocation>
</comment>
<organism evidence="7 8">
    <name type="scientific">Magallana gigas</name>
    <name type="common">Pacific oyster</name>
    <name type="synonym">Crassostrea gigas</name>
    <dbReference type="NCBI Taxonomy" id="29159"/>
    <lineage>
        <taxon>Eukaryota</taxon>
        <taxon>Metazoa</taxon>
        <taxon>Spiralia</taxon>
        <taxon>Lophotrochozoa</taxon>
        <taxon>Mollusca</taxon>
        <taxon>Bivalvia</taxon>
        <taxon>Autobranchia</taxon>
        <taxon>Pteriomorphia</taxon>
        <taxon>Ostreida</taxon>
        <taxon>Ostreoidea</taxon>
        <taxon>Ostreidae</taxon>
        <taxon>Magallana</taxon>
    </lineage>
</organism>
<evidence type="ECO:0000256" key="5">
    <source>
        <dbReference type="SAM" id="SignalP"/>
    </source>
</evidence>
<evidence type="ECO:0000259" key="6">
    <source>
        <dbReference type="PROSITE" id="PS50871"/>
    </source>
</evidence>
<dbReference type="Proteomes" id="UP000005408">
    <property type="component" value="Unassembled WGS sequence"/>
</dbReference>
<dbReference type="OrthoDB" id="6154955at2759"/>
<name>A0A8W8P0K2_MAGGI</name>
<keyword evidence="2" id="KW-0964">Secreted</keyword>
<evidence type="ECO:0000256" key="1">
    <source>
        <dbReference type="ARBA" id="ARBA00004613"/>
    </source>
</evidence>
<feature type="signal peptide" evidence="5">
    <location>
        <begin position="1"/>
        <end position="19"/>
    </location>
</feature>
<evidence type="ECO:0000313" key="7">
    <source>
        <dbReference type="EnsemblMetazoa" id="G8819.1:cds"/>
    </source>
</evidence>
<dbReference type="AlphaFoldDB" id="A0A8W8P0K2"/>
<feature type="chain" id="PRO_5036473274" description="C1q domain-containing protein" evidence="5">
    <location>
        <begin position="20"/>
        <end position="279"/>
    </location>
</feature>
<dbReference type="GO" id="GO:0005576">
    <property type="term" value="C:extracellular region"/>
    <property type="evidence" value="ECO:0007669"/>
    <property type="project" value="UniProtKB-SubCell"/>
</dbReference>
<evidence type="ECO:0000256" key="3">
    <source>
        <dbReference type="ARBA" id="ARBA00022729"/>
    </source>
</evidence>
<keyword evidence="4" id="KW-0175">Coiled coil</keyword>
<dbReference type="OMA" id="FMITELV"/>
<keyword evidence="3 5" id="KW-0732">Signal</keyword>
<reference evidence="7" key="1">
    <citation type="submission" date="2022-08" db="UniProtKB">
        <authorList>
            <consortium name="EnsemblMetazoa"/>
        </authorList>
    </citation>
    <scope>IDENTIFICATION</scope>
    <source>
        <strain evidence="7">05x7-T-G4-1.051#20</strain>
    </source>
</reference>
<dbReference type="PROSITE" id="PS50871">
    <property type="entry name" value="C1Q"/>
    <property type="match status" value="1"/>
</dbReference>
<dbReference type="InterPro" id="IPR001073">
    <property type="entry name" value="C1q_dom"/>
</dbReference>